<dbReference type="EMBL" id="BAABBA010000004">
    <property type="protein sequence ID" value="GAA4286862.1"/>
    <property type="molecule type" value="Genomic_DNA"/>
</dbReference>
<proteinExistence type="inferred from homology"/>
<dbReference type="SUPFAM" id="SSF55909">
    <property type="entry name" value="Pentein"/>
    <property type="match status" value="1"/>
</dbReference>
<dbReference type="PANTHER" id="PTHR47271">
    <property type="entry name" value="ARGININE DEIMINASE"/>
    <property type="match status" value="1"/>
</dbReference>
<evidence type="ECO:0000256" key="1">
    <source>
        <dbReference type="ARBA" id="ARBA00010206"/>
    </source>
</evidence>
<dbReference type="EC" id="3.5.3.6" evidence="3"/>
<keyword evidence="3" id="KW-0963">Cytoplasm</keyword>
<evidence type="ECO:0000256" key="3">
    <source>
        <dbReference type="HAMAP-Rule" id="MF_00242"/>
    </source>
</evidence>
<accession>A0ABP8ES92</accession>
<dbReference type="Pfam" id="PF02274">
    <property type="entry name" value="ADI"/>
    <property type="match status" value="1"/>
</dbReference>
<dbReference type="HAMAP" id="MF_00242">
    <property type="entry name" value="Arg_deiminase"/>
    <property type="match status" value="1"/>
</dbReference>
<dbReference type="Gene3D" id="3.75.10.10">
    <property type="entry name" value="L-arginine/glycine Amidinotransferase, Chain A"/>
    <property type="match status" value="1"/>
</dbReference>
<dbReference type="RefSeq" id="WP_345038821.1">
    <property type="nucleotide sequence ID" value="NZ_BAABBA010000004.1"/>
</dbReference>
<feature type="region of interest" description="Disordered" evidence="4">
    <location>
        <begin position="1"/>
        <end position="48"/>
    </location>
</feature>
<dbReference type="Proteomes" id="UP001499841">
    <property type="component" value="Unassembled WGS sequence"/>
</dbReference>
<keyword evidence="2 3" id="KW-0378">Hydrolase</keyword>
<feature type="active site" description="Amidino-cysteine intermediate" evidence="3">
    <location>
        <position position="440"/>
    </location>
</feature>
<keyword evidence="3" id="KW-0056">Arginine metabolism</keyword>
<protein>
    <recommendedName>
        <fullName evidence="3">Arginine deiminase</fullName>
        <shortName evidence="3">ADI</shortName>
        <ecNumber evidence="3">3.5.3.6</ecNumber>
    </recommendedName>
    <alternativeName>
        <fullName evidence="3">Arginine dihydrolase</fullName>
        <shortName evidence="3">AD</shortName>
    </alternativeName>
</protein>
<evidence type="ECO:0000313" key="6">
    <source>
        <dbReference type="Proteomes" id="UP001499841"/>
    </source>
</evidence>
<evidence type="ECO:0000256" key="4">
    <source>
        <dbReference type="SAM" id="MobiDB-lite"/>
    </source>
</evidence>
<name>A0ABP8ES92_9MICO</name>
<keyword evidence="6" id="KW-1185">Reference proteome</keyword>
<sequence length="450" mass="48589">MDETTAAGPRATGPHADAPHATEPQADAPHATGPQADAPRTDVPARPYVGSEVGRLREVIVHRPGLELLRLTPENKDELLFDDLIWVRRAQEEHDELCALLAGAGAAVLQLGDLLRETVAVPEARAYILDHAFDERVHGPAAGPLLRATAEAMDAAELAELLIGGLTKRELLERTDEPRSLVMHTLGTDELVLPPLPNHLFTRDTSAWVYDGVAVNSMRMAARMRESVNYEAIYRWHPRFAGGEYHRWSDGLDDGVATVEGGDVLVLGGGAVLVGMSERTTPQGVERLATRLFAAGSADRVVALNLPSARVFMHLDTVMTMVDERSFIKYEGLGMLPSWTVTPGPGGGLEIADHPPERMHEAISDALGLDGVRILTAEQDVHSAAREQWDDGCNALAIAPGVVVTYDRTVTSNTHLRRAGVEVLTMPGAELGRGRGGPRCMTCPTIRDDV</sequence>
<comment type="subcellular location">
    <subcellularLocation>
        <location evidence="3">Cytoplasm</location>
    </subcellularLocation>
</comment>
<dbReference type="InterPro" id="IPR003876">
    <property type="entry name" value="Arg_deiminase"/>
</dbReference>
<reference evidence="6" key="1">
    <citation type="journal article" date="2019" name="Int. J. Syst. Evol. Microbiol.">
        <title>The Global Catalogue of Microorganisms (GCM) 10K type strain sequencing project: providing services to taxonomists for standard genome sequencing and annotation.</title>
        <authorList>
            <consortium name="The Broad Institute Genomics Platform"/>
            <consortium name="The Broad Institute Genome Sequencing Center for Infectious Disease"/>
            <person name="Wu L."/>
            <person name="Ma J."/>
        </authorList>
    </citation>
    <scope>NUCLEOTIDE SEQUENCE [LARGE SCALE GENOMIC DNA]</scope>
    <source>
        <strain evidence="6">JCM 17459</strain>
    </source>
</reference>
<dbReference type="Gene3D" id="1.10.3930.10">
    <property type="entry name" value="Arginine deiminase"/>
    <property type="match status" value="1"/>
</dbReference>
<gene>
    <name evidence="3" type="primary">arcA</name>
    <name evidence="5" type="ORF">GCM10022262_12210</name>
</gene>
<evidence type="ECO:0000256" key="2">
    <source>
        <dbReference type="ARBA" id="ARBA00022801"/>
    </source>
</evidence>
<organism evidence="5 6">
    <name type="scientific">Georgenia daeguensis</name>
    <dbReference type="NCBI Taxonomy" id="908355"/>
    <lineage>
        <taxon>Bacteria</taxon>
        <taxon>Bacillati</taxon>
        <taxon>Actinomycetota</taxon>
        <taxon>Actinomycetes</taxon>
        <taxon>Micrococcales</taxon>
        <taxon>Bogoriellaceae</taxon>
        <taxon>Georgenia</taxon>
    </lineage>
</organism>
<evidence type="ECO:0000313" key="5">
    <source>
        <dbReference type="EMBL" id="GAA4286862.1"/>
    </source>
</evidence>
<dbReference type="PRINTS" id="PR01466">
    <property type="entry name" value="ARGDEIMINASE"/>
</dbReference>
<dbReference type="PANTHER" id="PTHR47271:SF2">
    <property type="entry name" value="ARGININE DEIMINASE"/>
    <property type="match status" value="1"/>
</dbReference>
<comment type="similarity">
    <text evidence="1 3">Belongs to the arginine deiminase family.</text>
</comment>
<dbReference type="NCBIfam" id="NF002381">
    <property type="entry name" value="PRK01388.1"/>
    <property type="match status" value="1"/>
</dbReference>
<comment type="catalytic activity">
    <reaction evidence="3">
        <text>L-arginine + H2O = L-citrulline + NH4(+)</text>
        <dbReference type="Rhea" id="RHEA:19597"/>
        <dbReference type="ChEBI" id="CHEBI:15377"/>
        <dbReference type="ChEBI" id="CHEBI:28938"/>
        <dbReference type="ChEBI" id="CHEBI:32682"/>
        <dbReference type="ChEBI" id="CHEBI:57743"/>
        <dbReference type="EC" id="3.5.3.6"/>
    </reaction>
</comment>
<comment type="pathway">
    <text evidence="3">Amino-acid degradation; L-arginine degradation via ADI pathway; carbamoyl phosphate from L-arginine: step 1/2.</text>
</comment>
<dbReference type="PIRSF" id="PIRSF006356">
    <property type="entry name" value="Arg_deiminase"/>
    <property type="match status" value="1"/>
</dbReference>
<comment type="caution">
    <text evidence="5">The sequence shown here is derived from an EMBL/GenBank/DDBJ whole genome shotgun (WGS) entry which is preliminary data.</text>
</comment>